<keyword evidence="2" id="KW-1185">Reference proteome</keyword>
<sequence>MLGKTPQVFMKSVVSRLCYGAVLGFSAVFAFSCLAQVDALENKALSPLEGRWISECRVDETPNVYQVVELNIERGIMLSTVRKYQDPLCREVATKSALVSQMERYAIVGKPALTGHYQWSGIVQLESRSQGESSMSVQFITAAIENDRLYYGQRGFSFNHFSTNLDCARYLKRIQ</sequence>
<gene>
    <name evidence="1" type="ORF">VST7929_01494</name>
</gene>
<dbReference type="EMBL" id="CAKLDI010000001">
    <property type="protein sequence ID" value="CAH0533623.1"/>
    <property type="molecule type" value="Genomic_DNA"/>
</dbReference>
<organism evidence="1 2">
    <name type="scientific">Vibrio stylophorae</name>
    <dbReference type="NCBI Taxonomy" id="659351"/>
    <lineage>
        <taxon>Bacteria</taxon>
        <taxon>Pseudomonadati</taxon>
        <taxon>Pseudomonadota</taxon>
        <taxon>Gammaproteobacteria</taxon>
        <taxon>Vibrionales</taxon>
        <taxon>Vibrionaceae</taxon>
        <taxon>Vibrio</taxon>
    </lineage>
</organism>
<protein>
    <submittedName>
        <fullName evidence="1">Uncharacterized protein</fullName>
    </submittedName>
</protein>
<dbReference type="Proteomes" id="UP000838672">
    <property type="component" value="Unassembled WGS sequence"/>
</dbReference>
<reference evidence="1" key="1">
    <citation type="submission" date="2021-11" db="EMBL/GenBank/DDBJ databases">
        <authorList>
            <person name="Rodrigo-Torres L."/>
            <person name="Arahal R. D."/>
            <person name="Lucena T."/>
        </authorList>
    </citation>
    <scope>NUCLEOTIDE SEQUENCE</scope>
    <source>
        <strain evidence="1">CECT 7929</strain>
    </source>
</reference>
<proteinExistence type="predicted"/>
<dbReference type="PROSITE" id="PS51257">
    <property type="entry name" value="PROKAR_LIPOPROTEIN"/>
    <property type="match status" value="1"/>
</dbReference>
<accession>A0ABM8ZTI3</accession>
<comment type="caution">
    <text evidence="1">The sequence shown here is derived from an EMBL/GenBank/DDBJ whole genome shotgun (WGS) entry which is preliminary data.</text>
</comment>
<evidence type="ECO:0000313" key="2">
    <source>
        <dbReference type="Proteomes" id="UP000838672"/>
    </source>
</evidence>
<evidence type="ECO:0000313" key="1">
    <source>
        <dbReference type="EMBL" id="CAH0533623.1"/>
    </source>
</evidence>
<name>A0ABM8ZTI3_9VIBR</name>